<proteinExistence type="inferred from homology"/>
<protein>
    <submittedName>
        <fullName evidence="3">TldD/PmbA family protein</fullName>
    </submittedName>
</protein>
<evidence type="ECO:0000313" key="4">
    <source>
        <dbReference type="Proteomes" id="UP000824175"/>
    </source>
</evidence>
<feature type="domain" description="Metalloprotease TldD/E C-terminal" evidence="2">
    <location>
        <begin position="241"/>
        <end position="468"/>
    </location>
</feature>
<dbReference type="Pfam" id="PF19289">
    <property type="entry name" value="PmbA_TldD_3rd"/>
    <property type="match status" value="1"/>
</dbReference>
<dbReference type="SUPFAM" id="SSF111283">
    <property type="entry name" value="Putative modulator of DNA gyrase, PmbA/TldD"/>
    <property type="match status" value="1"/>
</dbReference>
<dbReference type="GO" id="GO:0008237">
    <property type="term" value="F:metallopeptidase activity"/>
    <property type="evidence" value="ECO:0007669"/>
    <property type="project" value="InterPro"/>
</dbReference>
<dbReference type="InterPro" id="IPR045569">
    <property type="entry name" value="Metalloprtase-TldD/E_C"/>
</dbReference>
<dbReference type="PANTHER" id="PTHR30624:SF0">
    <property type="entry name" value="METALLOPROTEASE SLR0863"/>
    <property type="match status" value="1"/>
</dbReference>
<dbReference type="Proteomes" id="UP000824175">
    <property type="component" value="Unassembled WGS sequence"/>
</dbReference>
<dbReference type="InterPro" id="IPR035068">
    <property type="entry name" value="TldD/PmbA_N"/>
</dbReference>
<dbReference type="InterPro" id="IPR051463">
    <property type="entry name" value="Peptidase_U62_metallo"/>
</dbReference>
<evidence type="ECO:0000256" key="1">
    <source>
        <dbReference type="ARBA" id="ARBA00005836"/>
    </source>
</evidence>
<comment type="caution">
    <text evidence="3">The sequence shown here is derived from an EMBL/GenBank/DDBJ whole genome shotgun (WGS) entry which is preliminary data.</text>
</comment>
<dbReference type="Gene3D" id="3.30.2290.10">
    <property type="entry name" value="PmbA/TldD superfamily"/>
    <property type="match status" value="1"/>
</dbReference>
<dbReference type="AlphaFoldDB" id="A0A9D1HNI0"/>
<dbReference type="GO" id="GO:0005829">
    <property type="term" value="C:cytosol"/>
    <property type="evidence" value="ECO:0007669"/>
    <property type="project" value="TreeGrafter"/>
</dbReference>
<comment type="similarity">
    <text evidence="1">Belongs to the peptidase U62 family.</text>
</comment>
<gene>
    <name evidence="3" type="ORF">IAD15_00555</name>
</gene>
<dbReference type="GO" id="GO:0006508">
    <property type="term" value="P:proteolysis"/>
    <property type="evidence" value="ECO:0007669"/>
    <property type="project" value="InterPro"/>
</dbReference>
<dbReference type="PANTHER" id="PTHR30624">
    <property type="entry name" value="UNCHARACTERIZED PROTEIN TLDD AND PMBA"/>
    <property type="match status" value="1"/>
</dbReference>
<name>A0A9D1HNI0_9FIRM</name>
<evidence type="ECO:0000313" key="3">
    <source>
        <dbReference type="EMBL" id="HIU12554.1"/>
    </source>
</evidence>
<dbReference type="EMBL" id="DVMJ01000004">
    <property type="protein sequence ID" value="HIU12554.1"/>
    <property type="molecule type" value="Genomic_DNA"/>
</dbReference>
<evidence type="ECO:0000259" key="2">
    <source>
        <dbReference type="Pfam" id="PF19289"/>
    </source>
</evidence>
<reference evidence="3" key="2">
    <citation type="journal article" date="2021" name="PeerJ">
        <title>Extensive microbial diversity within the chicken gut microbiome revealed by metagenomics and culture.</title>
        <authorList>
            <person name="Gilroy R."/>
            <person name="Ravi A."/>
            <person name="Getino M."/>
            <person name="Pursley I."/>
            <person name="Horton D.L."/>
            <person name="Alikhan N.F."/>
            <person name="Baker D."/>
            <person name="Gharbi K."/>
            <person name="Hall N."/>
            <person name="Watson M."/>
            <person name="Adriaenssens E.M."/>
            <person name="Foster-Nyarko E."/>
            <person name="Jarju S."/>
            <person name="Secka A."/>
            <person name="Antonio M."/>
            <person name="Oren A."/>
            <person name="Chaudhuri R.R."/>
            <person name="La Ragione R."/>
            <person name="Hildebrand F."/>
            <person name="Pallen M.J."/>
        </authorList>
    </citation>
    <scope>NUCLEOTIDE SEQUENCE</scope>
    <source>
        <strain evidence="3">CHK195-11698</strain>
    </source>
</reference>
<organism evidence="3 4">
    <name type="scientific">Candidatus Fimiplasma intestinipullorum</name>
    <dbReference type="NCBI Taxonomy" id="2840825"/>
    <lineage>
        <taxon>Bacteria</taxon>
        <taxon>Bacillati</taxon>
        <taxon>Bacillota</taxon>
        <taxon>Clostridia</taxon>
        <taxon>Eubacteriales</taxon>
        <taxon>Candidatus Fimiplasma</taxon>
    </lineage>
</organism>
<accession>A0A9D1HNI0</accession>
<dbReference type="InterPro" id="IPR036059">
    <property type="entry name" value="TldD/PmbA_sf"/>
</dbReference>
<reference evidence="3" key="1">
    <citation type="submission" date="2020-10" db="EMBL/GenBank/DDBJ databases">
        <authorList>
            <person name="Gilroy R."/>
        </authorList>
    </citation>
    <scope>NUCLEOTIDE SEQUENCE</scope>
    <source>
        <strain evidence="3">CHK195-11698</strain>
    </source>
</reference>
<sequence>MKIQCSDFIRDKIEEMQEFIDRLSGKFERVSILGTDVSGLTFRVSRTGTQLSDYGFKERGFVVRVLKNGHYFEYSFNEWDEIDHLVETFMDAFRANNDLVKEAELNYFDELGGDDQMEYESMETEVKTTLDDLSSAEIMERLTHLRDCVLAIDERILDVVFVINNVHTSKAYTSSLKALSQSYMLTDAMVQVTVKEGNQVQAEMQATSGMKGMEVIDELEKLAQKALNGALELLGAKRMKPGVYDVITAPEVSGLIAHEAFGHGVEMDMFVKNRAKAKDYMGKRVASDLVTMIDGANGVEQVASYLFDDEGTLGHQTVLIKNGILQNGISDRASAYRLGKEPTGNGRRESYERKAYARMTNTYFEKGTSKLDEMIASIQYGFLLEGMFSGMEDPKHWGIQCIIAKAREIVDGKLTGEIYSPVILTGYVPTLLQSISMVSDEIQLSGTGYCGKGHKEWVRVSDGGPYLKAKARLG</sequence>